<dbReference type="AlphaFoldDB" id="A0A368YVG3"/>
<comment type="caution">
    <text evidence="2">The sequence shown here is derived from an EMBL/GenBank/DDBJ whole genome shotgun (WGS) entry which is preliminary data.</text>
</comment>
<proteinExistence type="predicted"/>
<accession>A0A368YVG3</accession>
<keyword evidence="3" id="KW-1185">Reference proteome</keyword>
<keyword evidence="1" id="KW-1133">Transmembrane helix</keyword>
<evidence type="ECO:0000256" key="1">
    <source>
        <dbReference type="SAM" id="Phobius"/>
    </source>
</evidence>
<evidence type="ECO:0000313" key="2">
    <source>
        <dbReference type="EMBL" id="RCW84191.1"/>
    </source>
</evidence>
<keyword evidence="1" id="KW-0472">Membrane</keyword>
<sequence length="104" mass="11656">MLRELPPELKLLILNAAILLVAYLGLYPSMRKITVNRMMVVDMVLTALALIVAAALFRGSDTPFSLILFQTNWAVFSILTMAVMEIPLFIWFCRKHGIDISGSD</sequence>
<dbReference type="Proteomes" id="UP000253345">
    <property type="component" value="Unassembled WGS sequence"/>
</dbReference>
<feature type="transmembrane region" description="Helical" evidence="1">
    <location>
        <begin position="40"/>
        <end position="59"/>
    </location>
</feature>
<name>A0A368YVG3_9RHOB</name>
<gene>
    <name evidence="2" type="ORF">DFP89_108138</name>
</gene>
<dbReference type="OrthoDB" id="7652025at2"/>
<dbReference type="EMBL" id="QPJL01000008">
    <property type="protein sequence ID" value="RCW84191.1"/>
    <property type="molecule type" value="Genomic_DNA"/>
</dbReference>
<protein>
    <submittedName>
        <fullName evidence="2">Uncharacterized protein</fullName>
    </submittedName>
</protein>
<feature type="transmembrane region" description="Helical" evidence="1">
    <location>
        <begin position="71"/>
        <end position="93"/>
    </location>
</feature>
<reference evidence="2 3" key="1">
    <citation type="submission" date="2018-07" db="EMBL/GenBank/DDBJ databases">
        <title>Genomic Encyclopedia of Type Strains, Phase III (KMG-III): the genomes of soil and plant-associated and newly described type strains.</title>
        <authorList>
            <person name="Whitman W."/>
        </authorList>
    </citation>
    <scope>NUCLEOTIDE SEQUENCE [LARGE SCALE GENOMIC DNA]</scope>
    <source>
        <strain evidence="2 3">CECT 8525</strain>
    </source>
</reference>
<organism evidence="2 3">
    <name type="scientific">Paracoccus lutimaris</name>
    <dbReference type="NCBI Taxonomy" id="1490030"/>
    <lineage>
        <taxon>Bacteria</taxon>
        <taxon>Pseudomonadati</taxon>
        <taxon>Pseudomonadota</taxon>
        <taxon>Alphaproteobacteria</taxon>
        <taxon>Rhodobacterales</taxon>
        <taxon>Paracoccaceae</taxon>
        <taxon>Paracoccus</taxon>
    </lineage>
</organism>
<keyword evidence="1" id="KW-0812">Transmembrane</keyword>
<dbReference type="RefSeq" id="WP_114349167.1">
    <property type="nucleotide sequence ID" value="NZ_QPJL01000008.1"/>
</dbReference>
<feature type="transmembrane region" description="Helical" evidence="1">
    <location>
        <begin position="12"/>
        <end position="28"/>
    </location>
</feature>
<evidence type="ECO:0000313" key="3">
    <source>
        <dbReference type="Proteomes" id="UP000253345"/>
    </source>
</evidence>